<dbReference type="GO" id="GO:0005524">
    <property type="term" value="F:ATP binding"/>
    <property type="evidence" value="ECO:0007669"/>
    <property type="project" value="UniProtKB-KW"/>
</dbReference>
<dbReference type="SUPFAM" id="SSF55781">
    <property type="entry name" value="GAF domain-like"/>
    <property type="match status" value="2"/>
</dbReference>
<dbReference type="Pfam" id="PF08447">
    <property type="entry name" value="PAS_3"/>
    <property type="match status" value="1"/>
</dbReference>
<dbReference type="InterPro" id="IPR000014">
    <property type="entry name" value="PAS"/>
</dbReference>
<dbReference type="PANTHER" id="PTHR41523">
    <property type="entry name" value="TWO-COMPONENT SYSTEM SENSOR PROTEIN"/>
    <property type="match status" value="1"/>
</dbReference>
<evidence type="ECO:0000313" key="13">
    <source>
        <dbReference type="EMBL" id="SIT86710.1"/>
    </source>
</evidence>
<keyword evidence="9" id="KW-0418">Kinase</keyword>
<dbReference type="SMART" id="SM00065">
    <property type="entry name" value="GAF"/>
    <property type="match status" value="2"/>
</dbReference>
<evidence type="ECO:0000256" key="10">
    <source>
        <dbReference type="ARBA" id="ARBA00022840"/>
    </source>
</evidence>
<dbReference type="InterPro" id="IPR003018">
    <property type="entry name" value="GAF"/>
</dbReference>
<reference evidence="13 14" key="1">
    <citation type="submission" date="2017-01" db="EMBL/GenBank/DDBJ databases">
        <authorList>
            <person name="Mah S.A."/>
            <person name="Swanson W.J."/>
            <person name="Moy G.W."/>
            <person name="Vacquier V.D."/>
        </authorList>
    </citation>
    <scope>NUCLEOTIDE SEQUENCE [LARGE SCALE GENOMIC DNA]</scope>
    <source>
        <strain evidence="13 14">DSM 21219</strain>
    </source>
</reference>
<name>A0A1R3X8W7_9RHOB</name>
<evidence type="ECO:0000256" key="9">
    <source>
        <dbReference type="ARBA" id="ARBA00022777"/>
    </source>
</evidence>
<keyword evidence="3" id="KW-0597">Phosphoprotein</keyword>
<evidence type="ECO:0000256" key="7">
    <source>
        <dbReference type="ARBA" id="ARBA00022737"/>
    </source>
</evidence>
<keyword evidence="6" id="KW-0808">Transferase</keyword>
<dbReference type="RefSeq" id="WP_083946321.1">
    <property type="nucleotide sequence ID" value="NZ_FTPS01000002.1"/>
</dbReference>
<dbReference type="AlphaFoldDB" id="A0A1R3X8W7"/>
<evidence type="ECO:0000256" key="11">
    <source>
        <dbReference type="ARBA" id="ARBA00023026"/>
    </source>
</evidence>
<evidence type="ECO:0000256" key="5">
    <source>
        <dbReference type="ARBA" id="ARBA00022643"/>
    </source>
</evidence>
<keyword evidence="10" id="KW-0067">ATP-binding</keyword>
<sequence length="846" mass="93610">MPTSGEWPRGAGAMIRRIREHDWAATPLGAITGWPADLRFAVDLMLNSPLAMVLLRGPELVQIYNEAGSEVVEAGSGAALGMPLREGFAQLHRIIAPLQARIRDREPVILPEVRLPVRRGDTEHEAWWDLQLLPQGDGEGAVTGILVLLIERTDAVLVRRRMERAMARQRASEERQGFLLRLSDALRPLSDPFRIQETAVRLLTEQLDVPGAAYFTVGKDGNSCTRTAKHEAVPLPLPDHGRLSDFGAGLAAEFRAGRTLTLRDTEAEPLHDWQRSAFRDLGLRAGIVAPLVKDGRLFALVGACSLAPRDWSDTDIRIVEDVAERTWAAVARAQAEAGLHDRDRRHRFLLRLSDALRIEAQAGEVIHVGLRMLAEELELDLCVAVRVDPSAQAEVLHQVRRSERIPAMAPRLPLADIPGAGRFVPDRALTFSDMRSARTLPAADRRRARRMGFGALVSVPLTGALPRCSLMAVSALPRLWSAAEVVLIENATERIGSRLANLRAEAALRESEHRFRQFADASTSVLWIRDARTLRMVFASPAFRAIYGCPCDRAGEDGLRCWLRRVLPQDRRAVLDRLRRTRRGERVEHEFRIRTADTGEQRWIAATDFPMSDAGGQVQWIAGLGADVTAARLSTERQHVLVAELQHRTRNLITVIGSLASRTLQRATSLEDFGQRFGQRLSALSRVQGLLSQLATGDRVAFDRLLRTELVAHGAVDGAAAKVTLEGPTEIPLRSSMVQTLALALHELATNAVKHGALAESQPEGRLLIRWWVEPNTNDPRLHIEWRESGVDMTQALKSARYGYGRELLERALPYQHGAITSYRLQPDGVHCAINVAVHAGAPAPV</sequence>
<dbReference type="InterPro" id="IPR035965">
    <property type="entry name" value="PAS-like_dom_sf"/>
</dbReference>
<evidence type="ECO:0000256" key="4">
    <source>
        <dbReference type="ARBA" id="ARBA00022630"/>
    </source>
</evidence>
<dbReference type="InterPro" id="IPR036890">
    <property type="entry name" value="HATPase_C_sf"/>
</dbReference>
<keyword evidence="7" id="KW-0677">Repeat</keyword>
<dbReference type="InterPro" id="IPR029016">
    <property type="entry name" value="GAF-like_dom_sf"/>
</dbReference>
<dbReference type="SMART" id="SM00911">
    <property type="entry name" value="HWE_HK"/>
    <property type="match status" value="1"/>
</dbReference>
<keyword evidence="11" id="KW-0843">Virulence</keyword>
<keyword evidence="4" id="KW-0285">Flavoprotein</keyword>
<dbReference type="InterPro" id="IPR000700">
    <property type="entry name" value="PAS-assoc_C"/>
</dbReference>
<feature type="domain" description="PAC" evidence="12">
    <location>
        <begin position="587"/>
        <end position="640"/>
    </location>
</feature>
<evidence type="ECO:0000256" key="8">
    <source>
        <dbReference type="ARBA" id="ARBA00022741"/>
    </source>
</evidence>
<comment type="catalytic activity">
    <reaction evidence="1">
        <text>ATP + protein L-histidine = ADP + protein N-phospho-L-histidine.</text>
        <dbReference type="EC" id="2.7.13.3"/>
    </reaction>
</comment>
<dbReference type="PANTHER" id="PTHR41523:SF7">
    <property type="entry name" value="HISTIDINE KINASE"/>
    <property type="match status" value="1"/>
</dbReference>
<dbReference type="NCBIfam" id="TIGR00229">
    <property type="entry name" value="sensory_box"/>
    <property type="match status" value="1"/>
</dbReference>
<evidence type="ECO:0000259" key="12">
    <source>
        <dbReference type="PROSITE" id="PS50113"/>
    </source>
</evidence>
<evidence type="ECO:0000256" key="1">
    <source>
        <dbReference type="ARBA" id="ARBA00000085"/>
    </source>
</evidence>
<evidence type="ECO:0000256" key="2">
    <source>
        <dbReference type="ARBA" id="ARBA00012438"/>
    </source>
</evidence>
<dbReference type="Pfam" id="PF07536">
    <property type="entry name" value="HWE_HK"/>
    <property type="match status" value="1"/>
</dbReference>
<dbReference type="EC" id="2.7.13.3" evidence="2"/>
<organism evidence="13 14">
    <name type="scientific">Pontibaca methylaminivorans</name>
    <dbReference type="NCBI Taxonomy" id="515897"/>
    <lineage>
        <taxon>Bacteria</taxon>
        <taxon>Pseudomonadati</taxon>
        <taxon>Pseudomonadota</taxon>
        <taxon>Alphaproteobacteria</taxon>
        <taxon>Rhodobacterales</taxon>
        <taxon>Roseobacteraceae</taxon>
        <taxon>Pontibaca</taxon>
    </lineage>
</organism>
<dbReference type="InterPro" id="IPR011102">
    <property type="entry name" value="Sig_transdc_His_kinase_HWE"/>
</dbReference>
<dbReference type="Proteomes" id="UP000192455">
    <property type="component" value="Unassembled WGS sequence"/>
</dbReference>
<dbReference type="Gene3D" id="3.30.565.10">
    <property type="entry name" value="Histidine kinase-like ATPase, C-terminal domain"/>
    <property type="match status" value="1"/>
</dbReference>
<proteinExistence type="predicted"/>
<dbReference type="SMART" id="SM00091">
    <property type="entry name" value="PAS"/>
    <property type="match status" value="1"/>
</dbReference>
<dbReference type="OrthoDB" id="9816309at2"/>
<dbReference type="PROSITE" id="PS50113">
    <property type="entry name" value="PAC"/>
    <property type="match status" value="1"/>
</dbReference>
<dbReference type="GO" id="GO:0004673">
    <property type="term" value="F:protein histidine kinase activity"/>
    <property type="evidence" value="ECO:0007669"/>
    <property type="project" value="UniProtKB-EC"/>
</dbReference>
<dbReference type="Pfam" id="PF01590">
    <property type="entry name" value="GAF"/>
    <property type="match status" value="1"/>
</dbReference>
<evidence type="ECO:0000256" key="6">
    <source>
        <dbReference type="ARBA" id="ARBA00022679"/>
    </source>
</evidence>
<gene>
    <name evidence="13" type="ORF">SAMN05421849_2383</name>
</gene>
<accession>A0A1R3X8W7</accession>
<dbReference type="EMBL" id="FTPS01000002">
    <property type="protein sequence ID" value="SIT86710.1"/>
    <property type="molecule type" value="Genomic_DNA"/>
</dbReference>
<dbReference type="STRING" id="515897.SAMN05421849_2383"/>
<dbReference type="SUPFAM" id="SSF55785">
    <property type="entry name" value="PYP-like sensor domain (PAS domain)"/>
    <property type="match status" value="1"/>
</dbReference>
<protein>
    <recommendedName>
        <fullName evidence="2">histidine kinase</fullName>
        <ecNumber evidence="2">2.7.13.3</ecNumber>
    </recommendedName>
</protein>
<dbReference type="Gene3D" id="3.30.450.40">
    <property type="match status" value="2"/>
</dbReference>
<keyword evidence="8" id="KW-0547">Nucleotide-binding</keyword>
<keyword evidence="5" id="KW-0288">FMN</keyword>
<keyword evidence="14" id="KW-1185">Reference proteome</keyword>
<evidence type="ECO:0000256" key="3">
    <source>
        <dbReference type="ARBA" id="ARBA00022553"/>
    </source>
</evidence>
<evidence type="ECO:0000313" key="14">
    <source>
        <dbReference type="Proteomes" id="UP000192455"/>
    </source>
</evidence>
<dbReference type="InterPro" id="IPR013655">
    <property type="entry name" value="PAS_fold_3"/>
</dbReference>
<dbReference type="Gene3D" id="3.30.450.20">
    <property type="entry name" value="PAS domain"/>
    <property type="match status" value="2"/>
</dbReference>